<comment type="catalytic activity">
    <reaction evidence="8">
        <text>GDP-beta-L-fucose + NADP(+) = GDP-4-dehydro-alpha-D-rhamnose + NADPH + H(+)</text>
        <dbReference type="Rhea" id="RHEA:18885"/>
        <dbReference type="ChEBI" id="CHEBI:15378"/>
        <dbReference type="ChEBI" id="CHEBI:57273"/>
        <dbReference type="ChEBI" id="CHEBI:57783"/>
        <dbReference type="ChEBI" id="CHEBI:57964"/>
        <dbReference type="ChEBI" id="CHEBI:58349"/>
        <dbReference type="EC" id="1.1.1.271"/>
    </reaction>
</comment>
<dbReference type="EMBL" id="MN739627">
    <property type="protein sequence ID" value="QHT16831.1"/>
    <property type="molecule type" value="Genomic_DNA"/>
</dbReference>
<evidence type="ECO:0000256" key="8">
    <source>
        <dbReference type="ARBA" id="ARBA00051935"/>
    </source>
</evidence>
<dbReference type="GO" id="GO:0050577">
    <property type="term" value="F:GDP-L-fucose synthase activity"/>
    <property type="evidence" value="ECO:0007669"/>
    <property type="project" value="UniProtKB-EC"/>
</dbReference>
<evidence type="ECO:0000256" key="7">
    <source>
        <dbReference type="ARBA" id="ARBA00023268"/>
    </source>
</evidence>
<dbReference type="PANTHER" id="PTHR43238:SF1">
    <property type="entry name" value="GDP-L-FUCOSE SYNTHASE"/>
    <property type="match status" value="1"/>
</dbReference>
<dbReference type="InterPro" id="IPR036291">
    <property type="entry name" value="NAD(P)-bd_dom_sf"/>
</dbReference>
<evidence type="ECO:0000256" key="4">
    <source>
        <dbReference type="ARBA" id="ARBA00022857"/>
    </source>
</evidence>
<evidence type="ECO:0000256" key="3">
    <source>
        <dbReference type="ARBA" id="ARBA00012371"/>
    </source>
</evidence>
<sequence>MLKNSKIFVAGHKGLVGSAIYRRLLKDGYDNVVVKTSKELDLTVQQDVDDFFKKENFDYVFLAAAKVGGILANNTYKAEFIYKNLMIQCNVIHCSYKYGVKKLLFLGSNCIYPKVCNIPIKEEYLLDGKLEPTNQPYALAKLSGIEMCNSYRDQYGCNFISLMPTNLYGPNDNYDLETSHVLPGLLRKFIEAKKQNLPNVTLWGTGTPRREFLHSDDVADACLHFMNTYSEKSHINIGTGKDISIKELAEIIKEVVCYEGEIVFDKDKPDGTFRKVFDVSKAKEIGWEAKISLKEGIRMTYDLIRETF</sequence>
<keyword evidence="5" id="KW-0560">Oxidoreductase</keyword>
<dbReference type="HAMAP" id="MF_00956">
    <property type="entry name" value="GDP_fucose_synth"/>
    <property type="match status" value="1"/>
</dbReference>
<evidence type="ECO:0000256" key="2">
    <source>
        <dbReference type="ARBA" id="ARBA00005959"/>
    </source>
</evidence>
<name>A0A6C0DK77_9ZZZZ</name>
<comment type="pathway">
    <text evidence="1">Nucleotide-sugar biosynthesis; GDP-L-fucose biosynthesis via de novo pathway; GDP-L-fucose from GDP-alpha-D-mannose: step 2/2.</text>
</comment>
<dbReference type="Pfam" id="PF01370">
    <property type="entry name" value="Epimerase"/>
    <property type="match status" value="1"/>
</dbReference>
<dbReference type="EC" id="1.1.1.271" evidence="3"/>
<keyword evidence="4" id="KW-0521">NADP</keyword>
<protein>
    <recommendedName>
        <fullName evidence="3">GDP-L-fucose synthase</fullName>
        <ecNumber evidence="3">1.1.1.271</ecNumber>
    </recommendedName>
</protein>
<accession>A0A6C0DK77</accession>
<dbReference type="InterPro" id="IPR001509">
    <property type="entry name" value="Epimerase_deHydtase"/>
</dbReference>
<dbReference type="AlphaFoldDB" id="A0A6C0DK77"/>
<keyword evidence="7" id="KW-0511">Multifunctional enzyme</keyword>
<dbReference type="PANTHER" id="PTHR43238">
    <property type="entry name" value="GDP-L-FUCOSE SYNTHASE"/>
    <property type="match status" value="1"/>
</dbReference>
<dbReference type="SUPFAM" id="SSF51735">
    <property type="entry name" value="NAD(P)-binding Rossmann-fold domains"/>
    <property type="match status" value="1"/>
</dbReference>
<organism evidence="10">
    <name type="scientific">viral metagenome</name>
    <dbReference type="NCBI Taxonomy" id="1070528"/>
    <lineage>
        <taxon>unclassified sequences</taxon>
        <taxon>metagenomes</taxon>
        <taxon>organismal metagenomes</taxon>
    </lineage>
</organism>
<dbReference type="GO" id="GO:0016853">
    <property type="term" value="F:isomerase activity"/>
    <property type="evidence" value="ECO:0007669"/>
    <property type="project" value="UniProtKB-KW"/>
</dbReference>
<evidence type="ECO:0000256" key="6">
    <source>
        <dbReference type="ARBA" id="ARBA00023235"/>
    </source>
</evidence>
<dbReference type="FunFam" id="3.40.50.720:FF:000101">
    <property type="entry name" value="GDP-L-fucose synthase"/>
    <property type="match status" value="1"/>
</dbReference>
<keyword evidence="6" id="KW-0413">Isomerase</keyword>
<feature type="domain" description="NAD-dependent epimerase/dehydratase" evidence="9">
    <location>
        <begin position="7"/>
        <end position="238"/>
    </location>
</feature>
<evidence type="ECO:0000256" key="5">
    <source>
        <dbReference type="ARBA" id="ARBA00023002"/>
    </source>
</evidence>
<proteinExistence type="inferred from homology"/>
<comment type="similarity">
    <text evidence="2">Belongs to the NAD(P)-dependent epimerase/dehydratase family. Fucose synthase subfamily.</text>
</comment>
<dbReference type="InterPro" id="IPR028614">
    <property type="entry name" value="GDP_fucose/colitose_synth"/>
</dbReference>
<dbReference type="Gene3D" id="3.90.25.10">
    <property type="entry name" value="UDP-galactose 4-epimerase, domain 1"/>
    <property type="match status" value="1"/>
</dbReference>
<evidence type="ECO:0000259" key="9">
    <source>
        <dbReference type="Pfam" id="PF01370"/>
    </source>
</evidence>
<reference evidence="10" key="1">
    <citation type="journal article" date="2020" name="Nature">
        <title>Giant virus diversity and host interactions through global metagenomics.</title>
        <authorList>
            <person name="Schulz F."/>
            <person name="Roux S."/>
            <person name="Paez-Espino D."/>
            <person name="Jungbluth S."/>
            <person name="Walsh D.A."/>
            <person name="Denef V.J."/>
            <person name="McMahon K.D."/>
            <person name="Konstantinidis K.T."/>
            <person name="Eloe-Fadrosh E.A."/>
            <person name="Kyrpides N.C."/>
            <person name="Woyke T."/>
        </authorList>
    </citation>
    <scope>NUCLEOTIDE SEQUENCE</scope>
    <source>
        <strain evidence="10">GVMAG-M-3300023174-207</strain>
    </source>
</reference>
<dbReference type="CDD" id="cd05239">
    <property type="entry name" value="GDP_FS_SDR_e"/>
    <property type="match status" value="1"/>
</dbReference>
<evidence type="ECO:0000313" key="10">
    <source>
        <dbReference type="EMBL" id="QHT16831.1"/>
    </source>
</evidence>
<evidence type="ECO:0000256" key="1">
    <source>
        <dbReference type="ARBA" id="ARBA00004883"/>
    </source>
</evidence>
<dbReference type="Gene3D" id="3.40.50.720">
    <property type="entry name" value="NAD(P)-binding Rossmann-like Domain"/>
    <property type="match status" value="1"/>
</dbReference>